<feature type="transmembrane region" description="Helical" evidence="2">
    <location>
        <begin position="52"/>
        <end position="74"/>
    </location>
</feature>
<evidence type="ECO:0000313" key="4">
    <source>
        <dbReference type="Proteomes" id="UP001333818"/>
    </source>
</evidence>
<name>A0AAW9PTP3_9CYAN</name>
<comment type="caution">
    <text evidence="3">The sequence shown here is derived from an EMBL/GenBank/DDBJ whole genome shotgun (WGS) entry which is preliminary data.</text>
</comment>
<feature type="transmembrane region" description="Helical" evidence="2">
    <location>
        <begin position="12"/>
        <end position="32"/>
    </location>
</feature>
<dbReference type="AlphaFoldDB" id="A0AAW9PTP3"/>
<keyword evidence="2" id="KW-0472">Membrane</keyword>
<protein>
    <submittedName>
        <fullName evidence="3">Lipopolysaccharide assembly protein LapA domain-containing protein</fullName>
    </submittedName>
</protein>
<evidence type="ECO:0000256" key="1">
    <source>
        <dbReference type="SAM" id="MobiDB-lite"/>
    </source>
</evidence>
<feature type="region of interest" description="Disordered" evidence="1">
    <location>
        <begin position="88"/>
        <end position="122"/>
    </location>
</feature>
<reference evidence="3" key="1">
    <citation type="submission" date="2024-01" db="EMBL/GenBank/DDBJ databases">
        <title>Bank of Algae and Cyanobacteria of the Azores (BACA) strain genomes.</title>
        <authorList>
            <person name="Luz R."/>
            <person name="Cordeiro R."/>
            <person name="Fonseca A."/>
            <person name="Goncalves V."/>
        </authorList>
    </citation>
    <scope>NUCLEOTIDE SEQUENCE</scope>
    <source>
        <strain evidence="3">BACA0141</strain>
    </source>
</reference>
<organism evidence="3 4">
    <name type="scientific">Tumidithrix elongata BACA0141</name>
    <dbReference type="NCBI Taxonomy" id="2716417"/>
    <lineage>
        <taxon>Bacteria</taxon>
        <taxon>Bacillati</taxon>
        <taxon>Cyanobacteriota</taxon>
        <taxon>Cyanophyceae</taxon>
        <taxon>Pseudanabaenales</taxon>
        <taxon>Pseudanabaenaceae</taxon>
        <taxon>Tumidithrix</taxon>
        <taxon>Tumidithrix elongata</taxon>
    </lineage>
</organism>
<proteinExistence type="predicted"/>
<feature type="compositionally biased region" description="Acidic residues" evidence="1">
    <location>
        <begin position="88"/>
        <end position="103"/>
    </location>
</feature>
<dbReference type="RefSeq" id="WP_330483891.1">
    <property type="nucleotide sequence ID" value="NZ_JAZBJZ010000042.1"/>
</dbReference>
<evidence type="ECO:0000256" key="2">
    <source>
        <dbReference type="SAM" id="Phobius"/>
    </source>
</evidence>
<dbReference type="EMBL" id="JAZBJZ010000042">
    <property type="protein sequence ID" value="MEE3717462.1"/>
    <property type="molecule type" value="Genomic_DNA"/>
</dbReference>
<accession>A0AAW9PTP3</accession>
<keyword evidence="4" id="KW-1185">Reference proteome</keyword>
<dbReference type="Proteomes" id="UP001333818">
    <property type="component" value="Unassembled WGS sequence"/>
</dbReference>
<evidence type="ECO:0000313" key="3">
    <source>
        <dbReference type="EMBL" id="MEE3717462.1"/>
    </source>
</evidence>
<keyword evidence="2" id="KW-0812">Transmembrane</keyword>
<sequence length="148" mass="16981">MARDRFAKTSLPIGRLILLGCAITFLAAIFIQNLQPLVSIFFLGQATMPIPLSLAMLVAFISGAIAAAAINWIADWLRRRAIAAVRDEYEEDDDEDYEEDDEETVKYGKTNQQRETTRKANNDFLRYDDDEQVIDVKYIRDIERPDDF</sequence>
<keyword evidence="2" id="KW-1133">Transmembrane helix</keyword>
<gene>
    <name evidence="3" type="ORF">V2H45_11930</name>
</gene>